<dbReference type="EMBL" id="JAPEVG010000148">
    <property type="protein sequence ID" value="KAJ8481005.1"/>
    <property type="molecule type" value="Genomic_DNA"/>
</dbReference>
<dbReference type="InterPro" id="IPR032675">
    <property type="entry name" value="LRR_dom_sf"/>
</dbReference>
<evidence type="ECO:0008006" key="3">
    <source>
        <dbReference type="Google" id="ProtNLM"/>
    </source>
</evidence>
<dbReference type="Gene3D" id="3.80.10.10">
    <property type="entry name" value="Ribonuclease Inhibitor"/>
    <property type="match status" value="1"/>
</dbReference>
<proteinExistence type="predicted"/>
<accession>A0AAD7TSG6</accession>
<dbReference type="AlphaFoldDB" id="A0AAD7TSG6"/>
<comment type="caution">
    <text evidence="1">The sequence shown here is derived from an EMBL/GenBank/DDBJ whole genome shotgun (WGS) entry which is preliminary data.</text>
</comment>
<evidence type="ECO:0000313" key="2">
    <source>
        <dbReference type="Proteomes" id="UP001215151"/>
    </source>
</evidence>
<organism evidence="1 2">
    <name type="scientific">Trametes cubensis</name>
    <dbReference type="NCBI Taxonomy" id="1111947"/>
    <lineage>
        <taxon>Eukaryota</taxon>
        <taxon>Fungi</taxon>
        <taxon>Dikarya</taxon>
        <taxon>Basidiomycota</taxon>
        <taxon>Agaricomycotina</taxon>
        <taxon>Agaricomycetes</taxon>
        <taxon>Polyporales</taxon>
        <taxon>Polyporaceae</taxon>
        <taxon>Trametes</taxon>
    </lineage>
</organism>
<keyword evidence="2" id="KW-1185">Reference proteome</keyword>
<evidence type="ECO:0000313" key="1">
    <source>
        <dbReference type="EMBL" id="KAJ8481005.1"/>
    </source>
</evidence>
<name>A0AAD7TSG6_9APHY</name>
<sequence length="418" mass="46628">MILPNNTLASFLLSIGHCLRKLDVQYFTLQEDNAGIYIAVLYTIIDLFPNLRHFAFHQSEPTPQLWSYIQELIPDLLDSFSSLVSFDTMGMPLTDIELIALGRSEKLSSLTLQLSDVITWPSGTSLSALSRPFQGLRRLRVCGTMQEYGDLNKIIHLPAVCKASIQLCEPHFPLTMPFAVFVASLPQQLNPSTLTVLTINNILPPMAASHDEVEATTVRSDDLRPLLEFTRLESFTLHALGTISLDDAFLFEMAASWPALRMLTLVCLEYGPTSHKTTRRAGLTLPSLPGLVSLAFLCINLQEISLCLDATCWNSHTAFLQAVESGEVYGELRNKHSLCQLHTFSANNSSITSPESVTAFLSHIFPKLIRVCSYSSSGNNDEYEAWRAVDTYFATRARRQTEAWVRDYGSDSDSDAEY</sequence>
<protein>
    <recommendedName>
        <fullName evidence="3">F-box protein</fullName>
    </recommendedName>
</protein>
<gene>
    <name evidence="1" type="ORF">ONZ51_g6299</name>
</gene>
<dbReference type="Proteomes" id="UP001215151">
    <property type="component" value="Unassembled WGS sequence"/>
</dbReference>
<reference evidence="1" key="1">
    <citation type="submission" date="2022-11" db="EMBL/GenBank/DDBJ databases">
        <title>Genome Sequence of Cubamyces cubensis.</title>
        <authorList>
            <person name="Buettner E."/>
        </authorList>
    </citation>
    <scope>NUCLEOTIDE SEQUENCE</scope>
    <source>
        <strain evidence="1">MPL-01</strain>
    </source>
</reference>